<protein>
    <submittedName>
        <fullName evidence="2">Exopolyphosphatase</fullName>
    </submittedName>
</protein>
<dbReference type="SUPFAM" id="SSF53067">
    <property type="entry name" value="Actin-like ATPase domain"/>
    <property type="match status" value="2"/>
</dbReference>
<keyword evidence="3" id="KW-1185">Reference proteome</keyword>
<dbReference type="Gene3D" id="3.30.420.40">
    <property type="match status" value="1"/>
</dbReference>
<dbReference type="PANTHER" id="PTHR30005:SF0">
    <property type="entry name" value="RETROGRADE REGULATION PROTEIN 2"/>
    <property type="match status" value="1"/>
</dbReference>
<proteinExistence type="predicted"/>
<evidence type="ECO:0000313" key="3">
    <source>
        <dbReference type="Proteomes" id="UP000614216"/>
    </source>
</evidence>
<dbReference type="PANTHER" id="PTHR30005">
    <property type="entry name" value="EXOPOLYPHOSPHATASE"/>
    <property type="match status" value="1"/>
</dbReference>
<gene>
    <name evidence="2" type="ORF">JMN32_09175</name>
</gene>
<accession>A0A937KBS2</accession>
<name>A0A937KBS2_9BACT</name>
<dbReference type="Proteomes" id="UP000614216">
    <property type="component" value="Unassembled WGS sequence"/>
</dbReference>
<evidence type="ECO:0000259" key="1">
    <source>
        <dbReference type="Pfam" id="PF02541"/>
    </source>
</evidence>
<dbReference type="AlphaFoldDB" id="A0A937KBS2"/>
<dbReference type="InterPro" id="IPR003695">
    <property type="entry name" value="Ppx_GppA_N"/>
</dbReference>
<comment type="caution">
    <text evidence="2">The sequence shown here is derived from an EMBL/GenBank/DDBJ whole genome shotgun (WGS) entry which is preliminary data.</text>
</comment>
<dbReference type="InterPro" id="IPR050273">
    <property type="entry name" value="GppA/Ppx_hydrolase"/>
</dbReference>
<sequence>MAENIAIIDCGTNTFHLLVVRQSNSEFETLHKEKVSVRVGKGGISKKQLMPDAINRAANTIQHFKDVLTGFEVDRVFAFATSAFRNATNGEETRKIILAKTGIDIKIISGPKEAELIFRGVNSALDIGNKPALIMDIGGGSVEFVIGQHNKIFWKQSFEIGAQRLLDLFHKTDPIQSEEIAKLENYLKTNLVELVVQIKKYNPQVLIGSSGTFDTLSDIYCEENGFIKNENDGETPLSLEGYFKIHHSLLSKAMGERMKIPGMIEMRVDMIVVASCLINFLLKLHSFNDIRVSTYALKEGVLDQILEGHF</sequence>
<reference evidence="2" key="1">
    <citation type="submission" date="2021-01" db="EMBL/GenBank/DDBJ databases">
        <title>Fulvivirga kasyanovii gen. nov., sp nov., a novel member of the phylum Bacteroidetes isolated from seawater in a mussel farm.</title>
        <authorList>
            <person name="Zhao L.-H."/>
            <person name="Wang Z.-J."/>
        </authorList>
    </citation>
    <scope>NUCLEOTIDE SEQUENCE</scope>
    <source>
        <strain evidence="2">29W222</strain>
    </source>
</reference>
<dbReference type="InterPro" id="IPR043129">
    <property type="entry name" value="ATPase_NBD"/>
</dbReference>
<dbReference type="Gene3D" id="3.30.420.150">
    <property type="entry name" value="Exopolyphosphatase. Domain 2"/>
    <property type="match status" value="1"/>
</dbReference>
<dbReference type="Pfam" id="PF02541">
    <property type="entry name" value="Ppx-GppA"/>
    <property type="match status" value="1"/>
</dbReference>
<dbReference type="RefSeq" id="WP_202856019.1">
    <property type="nucleotide sequence ID" value="NZ_JAEUGD010000031.1"/>
</dbReference>
<organism evidence="2 3">
    <name type="scientific">Fulvivirga marina</name>
    <dbReference type="NCBI Taxonomy" id="2494733"/>
    <lineage>
        <taxon>Bacteria</taxon>
        <taxon>Pseudomonadati</taxon>
        <taxon>Bacteroidota</taxon>
        <taxon>Cytophagia</taxon>
        <taxon>Cytophagales</taxon>
        <taxon>Fulvivirgaceae</taxon>
        <taxon>Fulvivirga</taxon>
    </lineage>
</organism>
<dbReference type="EMBL" id="JAEUGD010000031">
    <property type="protein sequence ID" value="MBL6446479.1"/>
    <property type="molecule type" value="Genomic_DNA"/>
</dbReference>
<feature type="domain" description="Ppx/GppA phosphatase N-terminal" evidence="1">
    <location>
        <begin position="19"/>
        <end position="307"/>
    </location>
</feature>
<evidence type="ECO:0000313" key="2">
    <source>
        <dbReference type="EMBL" id="MBL6446479.1"/>
    </source>
</evidence>
<dbReference type="CDD" id="cd24055">
    <property type="entry name" value="ASKHA_NBD_ChPPX-like"/>
    <property type="match status" value="1"/>
</dbReference>